<accession>A0A268HBQ6</accession>
<evidence type="ECO:0000313" key="5">
    <source>
        <dbReference type="Proteomes" id="UP000216475"/>
    </source>
</evidence>
<proteinExistence type="predicted"/>
<dbReference type="PANTHER" id="PTHR43278">
    <property type="entry name" value="NAD(P)H-DEPENDENT FMN-CONTAINING OXIDOREDUCTASE YWQN-RELATED"/>
    <property type="match status" value="1"/>
</dbReference>
<dbReference type="Gene3D" id="3.40.50.360">
    <property type="match status" value="1"/>
</dbReference>
<evidence type="ECO:0000256" key="1">
    <source>
        <dbReference type="ARBA" id="ARBA00022630"/>
    </source>
</evidence>
<protein>
    <recommendedName>
        <fullName evidence="3">Flavodoxin-like fold domain-containing protein</fullName>
    </recommendedName>
</protein>
<dbReference type="InterPro" id="IPR051796">
    <property type="entry name" value="ISF_SsuE-like"/>
</dbReference>
<dbReference type="InterPro" id="IPR029039">
    <property type="entry name" value="Flavoprotein-like_sf"/>
</dbReference>
<gene>
    <name evidence="4" type="ORF">CHI12_12385</name>
</gene>
<comment type="caution">
    <text evidence="4">The sequence shown here is derived from an EMBL/GenBank/DDBJ whole genome shotgun (WGS) entry which is preliminary data.</text>
</comment>
<dbReference type="InterPro" id="IPR003680">
    <property type="entry name" value="Flavodoxin_fold"/>
</dbReference>
<evidence type="ECO:0000313" key="4">
    <source>
        <dbReference type="EMBL" id="PAE07270.1"/>
    </source>
</evidence>
<name>A0A268HBQ6_9BACI</name>
<dbReference type="SUPFAM" id="SSF52218">
    <property type="entry name" value="Flavoproteins"/>
    <property type="match status" value="1"/>
</dbReference>
<dbReference type="AlphaFoldDB" id="A0A268HBQ6"/>
<keyword evidence="1" id="KW-0285">Flavoprotein</keyword>
<dbReference type="Proteomes" id="UP000216475">
    <property type="component" value="Unassembled WGS sequence"/>
</dbReference>
<dbReference type="PANTHER" id="PTHR43278:SF4">
    <property type="entry name" value="NAD(P)H-DEPENDENT FMN-CONTAINING OXIDOREDUCTASE YWQN-RELATED"/>
    <property type="match status" value="1"/>
</dbReference>
<dbReference type="Pfam" id="PF02525">
    <property type="entry name" value="Flavodoxin_2"/>
    <property type="match status" value="1"/>
</dbReference>
<evidence type="ECO:0000259" key="3">
    <source>
        <dbReference type="Pfam" id="PF02525"/>
    </source>
</evidence>
<sequence length="201" mass="22892">MYECSIHFLYKYWKGRGCLSIGLILGSSRTKSNSRILADILIKGTAHKILDITELSLTDFEDFRHEPIPASLDESTQILLDFLLEHDVIVIAAPIYWFGIPGKLKVLLDRLSHVFRQPAFINQKPREAIILAVGGDRPRIKGLPLILQFHQIFDFLGIPFQHYVLAEGNKPGDVRFDQKALAEVAWLRSYLQKGENDEGHI</sequence>
<reference evidence="4 5" key="1">
    <citation type="submission" date="2017-07" db="EMBL/GenBank/DDBJ databases">
        <title>Isolation and whole genome analysis of endospore-forming bacteria from heroin.</title>
        <authorList>
            <person name="Kalinowski J."/>
            <person name="Ahrens B."/>
            <person name="Al-Dilaimi A."/>
            <person name="Winkler A."/>
            <person name="Wibberg D."/>
            <person name="Schleenbecker U."/>
            <person name="Ruckert C."/>
            <person name="Wolfel R."/>
            <person name="Grass G."/>
        </authorList>
    </citation>
    <scope>NUCLEOTIDE SEQUENCE [LARGE SCALE GENOMIC DNA]</scope>
    <source>
        <strain evidence="4 5">7509</strain>
    </source>
</reference>
<evidence type="ECO:0000256" key="2">
    <source>
        <dbReference type="ARBA" id="ARBA00022643"/>
    </source>
</evidence>
<feature type="domain" description="Flavodoxin-like fold" evidence="3">
    <location>
        <begin position="23"/>
        <end position="182"/>
    </location>
</feature>
<keyword evidence="2" id="KW-0288">FMN</keyword>
<dbReference type="EMBL" id="NPBH01000055">
    <property type="protein sequence ID" value="PAE07270.1"/>
    <property type="molecule type" value="Genomic_DNA"/>
</dbReference>
<organism evidence="4 5">
    <name type="scientific">Terribacillus saccharophilus</name>
    <dbReference type="NCBI Taxonomy" id="361277"/>
    <lineage>
        <taxon>Bacteria</taxon>
        <taxon>Bacillati</taxon>
        <taxon>Bacillota</taxon>
        <taxon>Bacilli</taxon>
        <taxon>Bacillales</taxon>
        <taxon>Bacillaceae</taxon>
        <taxon>Terribacillus</taxon>
    </lineage>
</organism>